<comment type="pathway">
    <text evidence="1 9">Amino-acid biosynthesis; L-tryptophan biosynthesis; L-tryptophan from chorismate: step 2/5.</text>
</comment>
<protein>
    <recommendedName>
        <fullName evidence="9">Anthranilate phosphoribosyltransferase</fullName>
        <ecNumber evidence="9">2.4.2.18</ecNumber>
    </recommendedName>
</protein>
<feature type="binding site" evidence="9">
    <location>
        <position position="171"/>
    </location>
    <ligand>
        <name>anthranilate</name>
        <dbReference type="ChEBI" id="CHEBI:16567"/>
        <label>2</label>
    </ligand>
</feature>
<dbReference type="Proteomes" id="UP000095347">
    <property type="component" value="Unassembled WGS sequence"/>
</dbReference>
<evidence type="ECO:0000256" key="4">
    <source>
        <dbReference type="ARBA" id="ARBA00022679"/>
    </source>
</evidence>
<reference evidence="13" key="1">
    <citation type="submission" date="2016-07" db="EMBL/GenBank/DDBJ databases">
        <authorList>
            <person name="Florea S."/>
            <person name="Webb J.S."/>
            <person name="Jaromczyk J."/>
            <person name="Schardl C.L."/>
        </authorList>
    </citation>
    <scope>NUCLEOTIDE SEQUENCE [LARGE SCALE GENOMIC DNA]</scope>
    <source>
        <strain evidence="13">MV-1</strain>
    </source>
</reference>
<evidence type="ECO:0000259" key="11">
    <source>
        <dbReference type="Pfam" id="PF02885"/>
    </source>
</evidence>
<comment type="caution">
    <text evidence="12">The sequence shown here is derived from an EMBL/GenBank/DDBJ whole genome shotgun (WGS) entry which is preliminary data.</text>
</comment>
<feature type="binding site" evidence="9">
    <location>
        <position position="230"/>
    </location>
    <ligand>
        <name>Mg(2+)</name>
        <dbReference type="ChEBI" id="CHEBI:18420"/>
        <label>2</label>
    </ligand>
</feature>
<dbReference type="FunFam" id="3.40.1030.10:FF:000002">
    <property type="entry name" value="Anthranilate phosphoribosyltransferase"/>
    <property type="match status" value="1"/>
</dbReference>
<keyword evidence="3 9" id="KW-0328">Glycosyltransferase</keyword>
<organism evidence="12 13">
    <name type="scientific">Magnetovibrio blakemorei</name>
    <dbReference type="NCBI Taxonomy" id="28181"/>
    <lineage>
        <taxon>Bacteria</taxon>
        <taxon>Pseudomonadati</taxon>
        <taxon>Pseudomonadota</taxon>
        <taxon>Alphaproteobacteria</taxon>
        <taxon>Rhodospirillales</taxon>
        <taxon>Magnetovibrionaceae</taxon>
        <taxon>Magnetovibrio</taxon>
    </lineage>
</organism>
<dbReference type="Gene3D" id="3.40.1030.10">
    <property type="entry name" value="Nucleoside phosphorylase/phosphoribosyltransferase catalytic domain"/>
    <property type="match status" value="1"/>
</dbReference>
<feature type="binding site" evidence="9">
    <location>
        <position position="116"/>
    </location>
    <ligand>
        <name>anthranilate</name>
        <dbReference type="ChEBI" id="CHEBI:16567"/>
        <label>1</label>
    </ligand>
</feature>
<gene>
    <name evidence="9" type="primary">trpD</name>
    <name evidence="12" type="ORF">BEN30_06890</name>
</gene>
<evidence type="ECO:0000256" key="3">
    <source>
        <dbReference type="ARBA" id="ARBA00022676"/>
    </source>
</evidence>
<dbReference type="Pfam" id="PF02885">
    <property type="entry name" value="Glycos_trans_3N"/>
    <property type="match status" value="1"/>
</dbReference>
<feature type="binding site" evidence="9">
    <location>
        <position position="93"/>
    </location>
    <ligand>
        <name>5-phospho-alpha-D-ribose 1-diphosphate</name>
        <dbReference type="ChEBI" id="CHEBI:58017"/>
    </ligand>
</feature>
<evidence type="ECO:0000256" key="5">
    <source>
        <dbReference type="ARBA" id="ARBA00022822"/>
    </source>
</evidence>
<evidence type="ECO:0000256" key="1">
    <source>
        <dbReference type="ARBA" id="ARBA00004907"/>
    </source>
</evidence>
<dbReference type="Gene3D" id="1.20.970.10">
    <property type="entry name" value="Transferase, Pyrimidine Nucleoside Phosphorylase, Chain C"/>
    <property type="match status" value="1"/>
</dbReference>
<dbReference type="NCBIfam" id="TIGR01245">
    <property type="entry name" value="trpD"/>
    <property type="match status" value="1"/>
</dbReference>
<dbReference type="InterPro" id="IPR035902">
    <property type="entry name" value="Nuc_phospho_transferase"/>
</dbReference>
<feature type="binding site" evidence="9">
    <location>
        <position position="125"/>
    </location>
    <ligand>
        <name>5-phospho-alpha-D-ribose 1-diphosphate</name>
        <dbReference type="ChEBI" id="CHEBI:58017"/>
    </ligand>
</feature>
<feature type="binding site" evidence="9">
    <location>
        <position position="85"/>
    </location>
    <ligand>
        <name>5-phospho-alpha-D-ribose 1-diphosphate</name>
        <dbReference type="ChEBI" id="CHEBI:58017"/>
    </ligand>
</feature>
<keyword evidence="2 9" id="KW-0028">Amino-acid biosynthesis</keyword>
<comment type="catalytic activity">
    <reaction evidence="7 9">
        <text>N-(5-phospho-beta-D-ribosyl)anthranilate + diphosphate = 5-phospho-alpha-D-ribose 1-diphosphate + anthranilate</text>
        <dbReference type="Rhea" id="RHEA:11768"/>
        <dbReference type="ChEBI" id="CHEBI:16567"/>
        <dbReference type="ChEBI" id="CHEBI:18277"/>
        <dbReference type="ChEBI" id="CHEBI:33019"/>
        <dbReference type="ChEBI" id="CHEBI:58017"/>
        <dbReference type="EC" id="2.4.2.18"/>
    </reaction>
</comment>
<proteinExistence type="inferred from homology"/>
<evidence type="ECO:0000313" key="12">
    <source>
        <dbReference type="EMBL" id="OEJ67994.1"/>
    </source>
</evidence>
<dbReference type="PANTHER" id="PTHR43285:SF2">
    <property type="entry name" value="ANTHRANILATE PHOSPHORIBOSYLTRANSFERASE"/>
    <property type="match status" value="1"/>
</dbReference>
<comment type="caution">
    <text evidence="9">Lacks conserved residue(s) required for the propagation of feature annotation.</text>
</comment>
<dbReference type="EC" id="2.4.2.18" evidence="9"/>
<dbReference type="InterPro" id="IPR036320">
    <property type="entry name" value="Glycosyl_Trfase_fam3_N_dom_sf"/>
</dbReference>
<dbReference type="OrthoDB" id="9806430at2"/>
<evidence type="ECO:0000313" key="13">
    <source>
        <dbReference type="Proteomes" id="UP000095347"/>
    </source>
</evidence>
<comment type="similarity">
    <text evidence="9">Belongs to the anthranilate phosphoribosyltransferase family.</text>
</comment>
<feature type="binding site" evidence="9">
    <location>
        <begin position="88"/>
        <end position="89"/>
    </location>
    <ligand>
        <name>5-phospho-alpha-D-ribose 1-diphosphate</name>
        <dbReference type="ChEBI" id="CHEBI:58017"/>
    </ligand>
</feature>
<feature type="binding site" evidence="9">
    <location>
        <position position="231"/>
    </location>
    <ligand>
        <name>Mg(2+)</name>
        <dbReference type="ChEBI" id="CHEBI:18420"/>
        <label>1</label>
    </ligand>
</feature>
<comment type="function">
    <text evidence="9">Catalyzes the transfer of the phosphoribosyl group of 5-phosphorylribose-1-pyrophosphate (PRPP) to anthranilate to yield N-(5'-phosphoribosyl)-anthranilate (PRA).</text>
</comment>
<feature type="binding site" evidence="9">
    <location>
        <position position="231"/>
    </location>
    <ligand>
        <name>Mg(2+)</name>
        <dbReference type="ChEBI" id="CHEBI:18420"/>
        <label>2</label>
    </ligand>
</feature>
<feature type="domain" description="Glycosyl transferase family 3" evidence="10">
    <location>
        <begin position="80"/>
        <end position="329"/>
    </location>
</feature>
<dbReference type="SUPFAM" id="SSF52418">
    <property type="entry name" value="Nucleoside phosphorylase/phosphoribosyltransferase catalytic domain"/>
    <property type="match status" value="1"/>
</dbReference>
<dbReference type="SUPFAM" id="SSF47648">
    <property type="entry name" value="Nucleoside phosphorylase/phosphoribosyltransferase N-terminal domain"/>
    <property type="match status" value="1"/>
</dbReference>
<feature type="binding site" evidence="9">
    <location>
        <begin position="113"/>
        <end position="121"/>
    </location>
    <ligand>
        <name>5-phospho-alpha-D-ribose 1-diphosphate</name>
        <dbReference type="ChEBI" id="CHEBI:58017"/>
    </ligand>
</feature>
<dbReference type="UniPathway" id="UPA00035">
    <property type="reaction ID" value="UER00041"/>
</dbReference>
<dbReference type="GO" id="GO:0004048">
    <property type="term" value="F:anthranilate phosphoribosyltransferase activity"/>
    <property type="evidence" value="ECO:0007669"/>
    <property type="project" value="UniProtKB-UniRule"/>
</dbReference>
<dbReference type="EMBL" id="MCGG01000017">
    <property type="protein sequence ID" value="OEJ67994.1"/>
    <property type="molecule type" value="Genomic_DNA"/>
</dbReference>
<dbReference type="AlphaFoldDB" id="A0A1E5Q919"/>
<dbReference type="PANTHER" id="PTHR43285">
    <property type="entry name" value="ANTHRANILATE PHOSPHORIBOSYLTRANSFERASE"/>
    <property type="match status" value="1"/>
</dbReference>
<evidence type="ECO:0000259" key="10">
    <source>
        <dbReference type="Pfam" id="PF00591"/>
    </source>
</evidence>
<name>A0A1E5Q919_9PROT</name>
<keyword evidence="9" id="KW-0479">Metal-binding</keyword>
<feature type="binding site" evidence="9">
    <location>
        <begin position="95"/>
        <end position="98"/>
    </location>
    <ligand>
        <name>5-phospho-alpha-D-ribose 1-diphosphate</name>
        <dbReference type="ChEBI" id="CHEBI:58017"/>
    </ligand>
</feature>
<keyword evidence="13" id="KW-1185">Reference proteome</keyword>
<feature type="binding site" evidence="9">
    <location>
        <position position="85"/>
    </location>
    <ligand>
        <name>anthranilate</name>
        <dbReference type="ChEBI" id="CHEBI:16567"/>
        <label>1</label>
    </ligand>
</feature>
<dbReference type="HAMAP" id="MF_00211">
    <property type="entry name" value="TrpD"/>
    <property type="match status" value="1"/>
</dbReference>
<dbReference type="InterPro" id="IPR000312">
    <property type="entry name" value="Glycosyl_Trfase_fam3"/>
</dbReference>
<feature type="binding site" evidence="9">
    <location>
        <position position="97"/>
    </location>
    <ligand>
        <name>Mg(2+)</name>
        <dbReference type="ChEBI" id="CHEBI:18420"/>
        <label>1</label>
    </ligand>
</feature>
<dbReference type="GO" id="GO:0000162">
    <property type="term" value="P:L-tryptophan biosynthetic process"/>
    <property type="evidence" value="ECO:0007669"/>
    <property type="project" value="UniProtKB-UniRule"/>
</dbReference>
<dbReference type="Pfam" id="PF00591">
    <property type="entry name" value="Glycos_transf_3"/>
    <property type="match status" value="1"/>
</dbReference>
<keyword evidence="6 9" id="KW-0057">Aromatic amino acid biosynthesis</keyword>
<comment type="similarity">
    <text evidence="8">In the C-terminal section; belongs to the anthranilate phosphoribosyltransferase family.</text>
</comment>
<keyword evidence="9" id="KW-0460">Magnesium</keyword>
<evidence type="ECO:0000256" key="6">
    <source>
        <dbReference type="ARBA" id="ARBA00023141"/>
    </source>
</evidence>
<accession>A0A1E5Q919</accession>
<sequence>MTDTPSALRPILAKVADRTILTADEAEQAFDIIMSDEATDVQIAGFLMALRVRGETVDEISGAVKTMRKKMLTVEAPHGAIDIVGTGGDASGTYNISTGAALLTAACGVPVAKHGNRALSSKSGTADVLSALGVNLECPMELVKRSIWEANIGFLLATRHHLAMKHVMPVRRDMAVRTIFNLIGPLSNPAGVKRQLTGAYSRDWIVPMAKTLGNLGTEMAWIVHGSDGLDEITTTGVTFVAQIKDGVVSEFEITPQDAGLPFAQPEDLKGDTPEHNANAMRAMLQGEKGAFRDCVVFNTAAALLIAGKAADLKDGAAQAQAALDAGKALDTLEDLINITNDDGAATMTDEVGG</sequence>
<evidence type="ECO:0000256" key="7">
    <source>
        <dbReference type="ARBA" id="ARBA00052328"/>
    </source>
</evidence>
<dbReference type="RefSeq" id="WP_069957322.1">
    <property type="nucleotide sequence ID" value="NZ_MCGG01000017.1"/>
</dbReference>
<dbReference type="InterPro" id="IPR017459">
    <property type="entry name" value="Glycosyl_Trfase_fam3_N_dom"/>
</dbReference>
<comment type="cofactor">
    <cofactor evidence="9">
        <name>Mg(2+)</name>
        <dbReference type="ChEBI" id="CHEBI:18420"/>
    </cofactor>
    <text evidence="9">Binds 2 magnesium ions per monomer.</text>
</comment>
<keyword evidence="4 9" id="KW-0808">Transferase</keyword>
<dbReference type="GO" id="GO:0000287">
    <property type="term" value="F:magnesium ion binding"/>
    <property type="evidence" value="ECO:0007669"/>
    <property type="project" value="UniProtKB-UniRule"/>
</dbReference>
<dbReference type="GO" id="GO:0005829">
    <property type="term" value="C:cytosol"/>
    <property type="evidence" value="ECO:0007669"/>
    <property type="project" value="TreeGrafter"/>
</dbReference>
<comment type="subunit">
    <text evidence="9">Homodimer.</text>
</comment>
<evidence type="ECO:0000256" key="9">
    <source>
        <dbReference type="HAMAP-Rule" id="MF_00211"/>
    </source>
</evidence>
<evidence type="ECO:0000256" key="8">
    <source>
        <dbReference type="ARBA" id="ARBA00061188"/>
    </source>
</evidence>
<feature type="domain" description="Glycosyl transferase family 3 N-terminal" evidence="11">
    <location>
        <begin position="10"/>
        <end position="70"/>
    </location>
</feature>
<dbReference type="STRING" id="28181.BEN30_06890"/>
<dbReference type="InterPro" id="IPR005940">
    <property type="entry name" value="Anthranilate_Pribosyl_Tfrase"/>
</dbReference>
<evidence type="ECO:0000256" key="2">
    <source>
        <dbReference type="ARBA" id="ARBA00022605"/>
    </source>
</evidence>
<keyword evidence="5 9" id="KW-0822">Tryptophan biosynthesis</keyword>